<dbReference type="EMBL" id="DXEV01000072">
    <property type="protein sequence ID" value="HIX56539.1"/>
    <property type="molecule type" value="Genomic_DNA"/>
</dbReference>
<dbReference type="Proteomes" id="UP000886829">
    <property type="component" value="Unassembled WGS sequence"/>
</dbReference>
<protein>
    <submittedName>
        <fullName evidence="2">Uncharacterized protein</fullName>
    </submittedName>
</protein>
<feature type="region of interest" description="Disordered" evidence="1">
    <location>
        <begin position="377"/>
        <end position="431"/>
    </location>
</feature>
<comment type="caution">
    <text evidence="2">The sequence shown here is derived from an EMBL/GenBank/DDBJ whole genome shotgun (WGS) entry which is preliminary data.</text>
</comment>
<gene>
    <name evidence="2" type="ORF">H9850_03590</name>
</gene>
<evidence type="ECO:0000313" key="3">
    <source>
        <dbReference type="Proteomes" id="UP000886829"/>
    </source>
</evidence>
<evidence type="ECO:0000256" key="1">
    <source>
        <dbReference type="SAM" id="MobiDB-lite"/>
    </source>
</evidence>
<reference evidence="2" key="2">
    <citation type="submission" date="2021-04" db="EMBL/GenBank/DDBJ databases">
        <authorList>
            <person name="Gilroy R."/>
        </authorList>
    </citation>
    <scope>NUCLEOTIDE SEQUENCE</scope>
    <source>
        <strain evidence="2">USASDec5-558</strain>
    </source>
</reference>
<feature type="compositionally biased region" description="Acidic residues" evidence="1">
    <location>
        <begin position="385"/>
        <end position="401"/>
    </location>
</feature>
<sequence>MVSPIAAIGALERPHPITPELPPVPRPNPADSKSSPDASKTANAAVNPVRPVAAMQEIVQAKTAQAIQVQNTIQTAHTLMQATAAVSPRAQQEAAAKAAAAERKAQSTAAALSLSTLEHALSHGLKTNAINSAASTSTTQQTTDTMQQDAALQAQADLAQQQAQQHEQLLASIGNGSTFSQALGSVTTVSPVAMENIGALGSTPTLPSFAPAPAPLAPHLQGSHSGKGSVNSLSAPYAPLTTGTTNASPSMFDSRGNLQGQGIPDLSLLGQQQAQSVQQARALSQSLALSISGQLQPSLLLQLGLGAKLFELLMQSHRRMGSLSILQEARSNPEQQAIDGDEALQAIQSTNQILVAVYLEHMFSLIAAVRRQMAQKRGKKQGQAGDEDTGDSGDSEGEELNELSAELDYIKQARKHTSNQDFHASMLIPRH</sequence>
<feature type="compositionally biased region" description="Pro residues" evidence="1">
    <location>
        <begin position="16"/>
        <end position="28"/>
    </location>
</feature>
<feature type="region of interest" description="Disordered" evidence="1">
    <location>
        <begin position="1"/>
        <end position="43"/>
    </location>
</feature>
<feature type="compositionally biased region" description="Polar residues" evidence="1">
    <location>
        <begin position="31"/>
        <end position="41"/>
    </location>
</feature>
<name>A0A9D1WCT3_9GAMM</name>
<organism evidence="2 3">
    <name type="scientific">Candidatus Anaerobiospirillum pullistercoris</name>
    <dbReference type="NCBI Taxonomy" id="2838452"/>
    <lineage>
        <taxon>Bacteria</taxon>
        <taxon>Pseudomonadati</taxon>
        <taxon>Pseudomonadota</taxon>
        <taxon>Gammaproteobacteria</taxon>
        <taxon>Aeromonadales</taxon>
        <taxon>Succinivibrionaceae</taxon>
        <taxon>Anaerobiospirillum</taxon>
    </lineage>
</organism>
<evidence type="ECO:0000313" key="2">
    <source>
        <dbReference type="EMBL" id="HIX56539.1"/>
    </source>
</evidence>
<proteinExistence type="predicted"/>
<accession>A0A9D1WCT3</accession>
<reference evidence="2" key="1">
    <citation type="journal article" date="2021" name="PeerJ">
        <title>Extensive microbial diversity within the chicken gut microbiome revealed by metagenomics and culture.</title>
        <authorList>
            <person name="Gilroy R."/>
            <person name="Ravi A."/>
            <person name="Getino M."/>
            <person name="Pursley I."/>
            <person name="Horton D.L."/>
            <person name="Alikhan N.F."/>
            <person name="Baker D."/>
            <person name="Gharbi K."/>
            <person name="Hall N."/>
            <person name="Watson M."/>
            <person name="Adriaenssens E.M."/>
            <person name="Foster-Nyarko E."/>
            <person name="Jarju S."/>
            <person name="Secka A."/>
            <person name="Antonio M."/>
            <person name="Oren A."/>
            <person name="Chaudhuri R.R."/>
            <person name="La Ragione R."/>
            <person name="Hildebrand F."/>
            <person name="Pallen M.J."/>
        </authorList>
    </citation>
    <scope>NUCLEOTIDE SEQUENCE</scope>
    <source>
        <strain evidence="2">USASDec5-558</strain>
    </source>
</reference>
<dbReference type="AlphaFoldDB" id="A0A9D1WCT3"/>